<dbReference type="AlphaFoldDB" id="X1DZG6"/>
<feature type="non-terminal residue" evidence="1">
    <location>
        <position position="93"/>
    </location>
</feature>
<gene>
    <name evidence="1" type="ORF">S01H4_60083</name>
</gene>
<protein>
    <submittedName>
        <fullName evidence="1">Uncharacterized protein</fullName>
    </submittedName>
</protein>
<proteinExistence type="predicted"/>
<dbReference type="EMBL" id="BART01035348">
    <property type="protein sequence ID" value="GAH13570.1"/>
    <property type="molecule type" value="Genomic_DNA"/>
</dbReference>
<dbReference type="PANTHER" id="PTHR15045:SF1">
    <property type="entry name" value="FUCOSE-1-PHOSPHATE GUANYLYLTRANSFERASE"/>
    <property type="match status" value="1"/>
</dbReference>
<dbReference type="PANTHER" id="PTHR15045">
    <property type="entry name" value="FUCOSE-1-PHOSPHATE GUANYLYLTRANSFERASE"/>
    <property type="match status" value="1"/>
</dbReference>
<evidence type="ECO:0000313" key="1">
    <source>
        <dbReference type="EMBL" id="GAH13570.1"/>
    </source>
</evidence>
<sequence length="93" mass="10612">MQTLAEPWDYLIITASNEKQASAYESQLYLRRKLGFIPGVKQLLVLSDPGGKRIGSGGSTIYSLLNVLNRELRKKPDDIKHVDTWEKILQKLR</sequence>
<comment type="caution">
    <text evidence="1">The sequence shown here is derived from an EMBL/GenBank/DDBJ whole genome shotgun (WGS) entry which is preliminary data.</text>
</comment>
<name>X1DZG6_9ZZZZ</name>
<organism evidence="1">
    <name type="scientific">marine sediment metagenome</name>
    <dbReference type="NCBI Taxonomy" id="412755"/>
    <lineage>
        <taxon>unclassified sequences</taxon>
        <taxon>metagenomes</taxon>
        <taxon>ecological metagenomes</taxon>
    </lineage>
</organism>
<accession>X1DZG6</accession>
<reference evidence="1" key="1">
    <citation type="journal article" date="2014" name="Front. Microbiol.">
        <title>High frequency of phylogenetically diverse reductive dehalogenase-homologous genes in deep subseafloor sedimentary metagenomes.</title>
        <authorList>
            <person name="Kawai M."/>
            <person name="Futagami T."/>
            <person name="Toyoda A."/>
            <person name="Takaki Y."/>
            <person name="Nishi S."/>
            <person name="Hori S."/>
            <person name="Arai W."/>
            <person name="Tsubouchi T."/>
            <person name="Morono Y."/>
            <person name="Uchiyama I."/>
            <person name="Ito T."/>
            <person name="Fujiyama A."/>
            <person name="Inagaki F."/>
            <person name="Takami H."/>
        </authorList>
    </citation>
    <scope>NUCLEOTIDE SEQUENCE</scope>
    <source>
        <strain evidence="1">Expedition CK06-06</strain>
    </source>
</reference>